<organism evidence="1 2">
    <name type="scientific">Aspergillus aculeatinus CBS 121060</name>
    <dbReference type="NCBI Taxonomy" id="1448322"/>
    <lineage>
        <taxon>Eukaryota</taxon>
        <taxon>Fungi</taxon>
        <taxon>Dikarya</taxon>
        <taxon>Ascomycota</taxon>
        <taxon>Pezizomycotina</taxon>
        <taxon>Eurotiomycetes</taxon>
        <taxon>Eurotiomycetidae</taxon>
        <taxon>Eurotiales</taxon>
        <taxon>Aspergillaceae</taxon>
        <taxon>Aspergillus</taxon>
        <taxon>Aspergillus subgen. Circumdati</taxon>
    </lineage>
</organism>
<protein>
    <submittedName>
        <fullName evidence="1">Histidine-phosphotransfer domain, HPT domain-containing protein</fullName>
    </submittedName>
</protein>
<gene>
    <name evidence="1" type="ORF">BO66DRAFT_53651</name>
</gene>
<dbReference type="Proteomes" id="UP000249661">
    <property type="component" value="Unassembled WGS sequence"/>
</dbReference>
<proteinExistence type="predicted"/>
<keyword evidence="2" id="KW-1185">Reference proteome</keyword>
<accession>A0ACD1HDY1</accession>
<dbReference type="EMBL" id="KZ824948">
    <property type="protein sequence ID" value="RAH71618.1"/>
    <property type="molecule type" value="Genomic_DNA"/>
</dbReference>
<evidence type="ECO:0000313" key="1">
    <source>
        <dbReference type="EMBL" id="RAH71618.1"/>
    </source>
</evidence>
<reference evidence="1" key="1">
    <citation type="submission" date="2018-02" db="EMBL/GenBank/DDBJ databases">
        <title>The genomes of Aspergillus section Nigri reveals drivers in fungal speciation.</title>
        <authorList>
            <consortium name="DOE Joint Genome Institute"/>
            <person name="Vesth T.C."/>
            <person name="Nybo J."/>
            <person name="Theobald S."/>
            <person name="Brandl J."/>
            <person name="Frisvad J.C."/>
            <person name="Nielsen K.F."/>
            <person name="Lyhne E.K."/>
            <person name="Kogle M.E."/>
            <person name="Kuo A."/>
            <person name="Riley R."/>
            <person name="Clum A."/>
            <person name="Nolan M."/>
            <person name="Lipzen A."/>
            <person name="Salamov A."/>
            <person name="Henrissat B."/>
            <person name="Wiebenga A."/>
            <person name="De vries R.P."/>
            <person name="Grigoriev I.V."/>
            <person name="Mortensen U.H."/>
            <person name="Andersen M.R."/>
            <person name="Baker S.E."/>
        </authorList>
    </citation>
    <scope>NUCLEOTIDE SEQUENCE</scope>
    <source>
        <strain evidence="1">CBS 121060</strain>
    </source>
</reference>
<name>A0ACD1HDY1_9EURO</name>
<sequence length="215" mass="22804">MAPSTTTKTVEESPKEKISGTNSTAATNDTPNNTTTTTAAAAAAAAPASADTPKSSSSGASAAPATTTATSAAATNPPTTLAEMSETIDQNTFEQILEMDDEGDNDFSKGIVFGFFDQAENTFDKMEKHLADKDLAELSSLGHYLKGSSATLGLIKVKDACEKIQHYGAGKDETGTNDEPDQEVSLENIRKTLTQVKKDYKEVEAFLRRYYGESP</sequence>
<evidence type="ECO:0000313" key="2">
    <source>
        <dbReference type="Proteomes" id="UP000249661"/>
    </source>
</evidence>